<dbReference type="AlphaFoldDB" id="A0A9D4AFZ7"/>
<evidence type="ECO:0000313" key="2">
    <source>
        <dbReference type="EMBL" id="KAH1121157.1"/>
    </source>
</evidence>
<accession>A0A9D4AFZ7</accession>
<protein>
    <submittedName>
        <fullName evidence="2">Uncharacterized protein</fullName>
    </submittedName>
</protein>
<feature type="region of interest" description="Disordered" evidence="1">
    <location>
        <begin position="1"/>
        <end position="26"/>
    </location>
</feature>
<name>A0A9D4AFZ7_9ROSI</name>
<evidence type="ECO:0000256" key="1">
    <source>
        <dbReference type="SAM" id="MobiDB-lite"/>
    </source>
</evidence>
<organism evidence="2 3">
    <name type="scientific">Gossypium stocksii</name>
    <dbReference type="NCBI Taxonomy" id="47602"/>
    <lineage>
        <taxon>Eukaryota</taxon>
        <taxon>Viridiplantae</taxon>
        <taxon>Streptophyta</taxon>
        <taxon>Embryophyta</taxon>
        <taxon>Tracheophyta</taxon>
        <taxon>Spermatophyta</taxon>
        <taxon>Magnoliopsida</taxon>
        <taxon>eudicotyledons</taxon>
        <taxon>Gunneridae</taxon>
        <taxon>Pentapetalae</taxon>
        <taxon>rosids</taxon>
        <taxon>malvids</taxon>
        <taxon>Malvales</taxon>
        <taxon>Malvaceae</taxon>
        <taxon>Malvoideae</taxon>
        <taxon>Gossypium</taxon>
    </lineage>
</organism>
<evidence type="ECO:0000313" key="3">
    <source>
        <dbReference type="Proteomes" id="UP000828251"/>
    </source>
</evidence>
<gene>
    <name evidence="2" type="ORF">J1N35_004317</name>
</gene>
<reference evidence="2 3" key="1">
    <citation type="journal article" date="2021" name="Plant Biotechnol. J.">
        <title>Multi-omics assisted identification of the key and species-specific regulatory components of drought-tolerant mechanisms in Gossypium stocksii.</title>
        <authorList>
            <person name="Yu D."/>
            <person name="Ke L."/>
            <person name="Zhang D."/>
            <person name="Wu Y."/>
            <person name="Sun Y."/>
            <person name="Mei J."/>
            <person name="Sun J."/>
            <person name="Sun Y."/>
        </authorList>
    </citation>
    <scope>NUCLEOTIDE SEQUENCE [LARGE SCALE GENOMIC DNA]</scope>
    <source>
        <strain evidence="3">cv. E1</strain>
        <tissue evidence="2">Leaf</tissue>
    </source>
</reference>
<sequence>MFRRRDTRHLNDVPTKDTQDSPKVGVDPIKLSLEPIIRARAKRSKDAVVALIDRVWGETVARLIEHSWTNKLSMPFNILQAQLAHP</sequence>
<keyword evidence="3" id="KW-1185">Reference proteome</keyword>
<dbReference type="Proteomes" id="UP000828251">
    <property type="component" value="Unassembled WGS sequence"/>
</dbReference>
<dbReference type="OrthoDB" id="1017754at2759"/>
<feature type="compositionally biased region" description="Basic and acidic residues" evidence="1">
    <location>
        <begin position="8"/>
        <end position="20"/>
    </location>
</feature>
<proteinExistence type="predicted"/>
<dbReference type="EMBL" id="JAIQCV010000002">
    <property type="protein sequence ID" value="KAH1121157.1"/>
    <property type="molecule type" value="Genomic_DNA"/>
</dbReference>
<comment type="caution">
    <text evidence="2">The sequence shown here is derived from an EMBL/GenBank/DDBJ whole genome shotgun (WGS) entry which is preliminary data.</text>
</comment>